<evidence type="ECO:0008006" key="4">
    <source>
        <dbReference type="Google" id="ProtNLM"/>
    </source>
</evidence>
<feature type="region of interest" description="Disordered" evidence="1">
    <location>
        <begin position="403"/>
        <end position="443"/>
    </location>
</feature>
<keyword evidence="3" id="KW-1185">Reference proteome</keyword>
<feature type="compositionally biased region" description="Polar residues" evidence="1">
    <location>
        <begin position="172"/>
        <end position="183"/>
    </location>
</feature>
<evidence type="ECO:0000313" key="2">
    <source>
        <dbReference type="EMBL" id="KAF1990641.1"/>
    </source>
</evidence>
<name>A0A6G1HBQ2_9PEZI</name>
<dbReference type="Gene3D" id="3.40.50.150">
    <property type="entry name" value="Vaccinia Virus protein VP39"/>
    <property type="match status" value="1"/>
</dbReference>
<dbReference type="Proteomes" id="UP000800041">
    <property type="component" value="Unassembled WGS sequence"/>
</dbReference>
<evidence type="ECO:0000256" key="1">
    <source>
        <dbReference type="SAM" id="MobiDB-lite"/>
    </source>
</evidence>
<reference evidence="2" key="1">
    <citation type="journal article" date="2020" name="Stud. Mycol.">
        <title>101 Dothideomycetes genomes: a test case for predicting lifestyles and emergence of pathogens.</title>
        <authorList>
            <person name="Haridas S."/>
            <person name="Albert R."/>
            <person name="Binder M."/>
            <person name="Bloem J."/>
            <person name="Labutti K."/>
            <person name="Salamov A."/>
            <person name="Andreopoulos B."/>
            <person name="Baker S."/>
            <person name="Barry K."/>
            <person name="Bills G."/>
            <person name="Bluhm B."/>
            <person name="Cannon C."/>
            <person name="Castanera R."/>
            <person name="Culley D."/>
            <person name="Daum C."/>
            <person name="Ezra D."/>
            <person name="Gonzalez J."/>
            <person name="Henrissat B."/>
            <person name="Kuo A."/>
            <person name="Liang C."/>
            <person name="Lipzen A."/>
            <person name="Lutzoni F."/>
            <person name="Magnuson J."/>
            <person name="Mondo S."/>
            <person name="Nolan M."/>
            <person name="Ohm R."/>
            <person name="Pangilinan J."/>
            <person name="Park H.-J."/>
            <person name="Ramirez L."/>
            <person name="Alfaro M."/>
            <person name="Sun H."/>
            <person name="Tritt A."/>
            <person name="Yoshinaga Y."/>
            <person name="Zwiers L.-H."/>
            <person name="Turgeon B."/>
            <person name="Goodwin S."/>
            <person name="Spatafora J."/>
            <person name="Crous P."/>
            <person name="Grigoriev I."/>
        </authorList>
    </citation>
    <scope>NUCLEOTIDE SEQUENCE</scope>
    <source>
        <strain evidence="2">CBS 113979</strain>
    </source>
</reference>
<dbReference type="SUPFAM" id="SSF53335">
    <property type="entry name" value="S-adenosyl-L-methionine-dependent methyltransferases"/>
    <property type="match status" value="1"/>
</dbReference>
<proteinExistence type="predicted"/>
<feature type="region of interest" description="Disordered" evidence="1">
    <location>
        <begin position="1"/>
        <end position="374"/>
    </location>
</feature>
<sequence>MFSADLSWSDHKVERVGQREERKHKERQGSLRSDSSKDTPRPSTRTSTRNNSKTTPKPKASKSSFFFSSRSHSTLDKRSETPDPDAILPAFPNSSSNAKKRTASNLRHAPSDLGSISTTSDFGPIFNSTASLPQRTASLSPNTSPEPVEPAKPSYPHPEEQASHVIEKKPSFTESLLNKTSQTFERKVSLSRKKTVETDPANLKDPTLQPSDWTLSGRLDPVLPSGAPIDRPDDRPQSPLLSGDDNFEHLHSSGLDVFEKAKYRGWPKARADRDERTREANTANSSEVEGRTSSDVERDGRPYRRPSYEYKRTHERRPSWEAKKAHRRGPSIEMIRGVIGRPSKEAAKPTLTTSISSEGRPAEARLPKYEHSEKRTEVDYSMRMGGPEIYVSRSITSSVEVCESERSSVHVTGPEPENEKIDPGRFPQPPSRSPLRFRPQNPQSLKSSYFVDYPLKPLVPRTANQSEIRIPIQGPKLTEPTNWPLSKVSSESHKWQAPSDWEIFPSKKETHKITGSLSSTDGYSPPLSRLITEPTPPTPPPKDPVELTHFQRFVKRMESAGPKIILDRLREQWTEPIDDMTRVELELEKHLWALTALQLESLNKYARSASAASELNVPALSQPRQPRILEIGGNIAELYQLSAIYPTAQIHYLTSSSESTRTSITGRAVSSPSNDQVRHLALPDRITQHTTKLASAAYLAFGSNTFSLIRSSCLPAYLPSSNLPALLKECHRVLEVGGRLELRLVEPLPDRSAVGPQMEEWADDHITLALEQKFRCHRPGQLVPGWVKKAGFTILPAEGAVGKDALVQRRLRLPAAVEDDDVDAQVAMLVGRALWWDVWGGIVEEHDPEFKDDKCWWLNEDILTECEQKGTFWEVGTLIAVKEAP</sequence>
<dbReference type="AlphaFoldDB" id="A0A6G1HBQ2"/>
<evidence type="ECO:0000313" key="3">
    <source>
        <dbReference type="Proteomes" id="UP000800041"/>
    </source>
</evidence>
<feature type="compositionally biased region" description="Basic and acidic residues" evidence="1">
    <location>
        <begin position="8"/>
        <end position="40"/>
    </location>
</feature>
<gene>
    <name evidence="2" type="ORF">K402DRAFT_200612</name>
</gene>
<feature type="compositionally biased region" description="Low complexity" evidence="1">
    <location>
        <begin position="41"/>
        <end position="72"/>
    </location>
</feature>
<feature type="compositionally biased region" description="Basic and acidic residues" evidence="1">
    <location>
        <begin position="246"/>
        <end position="262"/>
    </location>
</feature>
<accession>A0A6G1HBQ2</accession>
<feature type="compositionally biased region" description="Basic and acidic residues" evidence="1">
    <location>
        <begin position="360"/>
        <end position="374"/>
    </location>
</feature>
<feature type="compositionally biased region" description="Polar residues" evidence="1">
    <location>
        <begin position="114"/>
        <end position="145"/>
    </location>
</feature>
<organism evidence="2 3">
    <name type="scientific">Aulographum hederae CBS 113979</name>
    <dbReference type="NCBI Taxonomy" id="1176131"/>
    <lineage>
        <taxon>Eukaryota</taxon>
        <taxon>Fungi</taxon>
        <taxon>Dikarya</taxon>
        <taxon>Ascomycota</taxon>
        <taxon>Pezizomycotina</taxon>
        <taxon>Dothideomycetes</taxon>
        <taxon>Pleosporomycetidae</taxon>
        <taxon>Aulographales</taxon>
        <taxon>Aulographaceae</taxon>
    </lineage>
</organism>
<protein>
    <recommendedName>
        <fullName evidence="4">Methyltransferase type 11 domain-containing protein</fullName>
    </recommendedName>
</protein>
<dbReference type="InterPro" id="IPR029063">
    <property type="entry name" value="SAM-dependent_MTases_sf"/>
</dbReference>
<feature type="compositionally biased region" description="Basic and acidic residues" evidence="1">
    <location>
        <begin position="288"/>
        <end position="323"/>
    </location>
</feature>
<feature type="compositionally biased region" description="Basic and acidic residues" evidence="1">
    <location>
        <begin position="157"/>
        <end position="171"/>
    </location>
</feature>
<feature type="compositionally biased region" description="Pro residues" evidence="1">
    <location>
        <begin position="147"/>
        <end position="156"/>
    </location>
</feature>
<feature type="compositionally biased region" description="Basic and acidic residues" evidence="1">
    <location>
        <begin position="269"/>
        <end position="279"/>
    </location>
</feature>
<dbReference type="OrthoDB" id="3902588at2759"/>
<dbReference type="EMBL" id="ML977141">
    <property type="protein sequence ID" value="KAF1990641.1"/>
    <property type="molecule type" value="Genomic_DNA"/>
</dbReference>